<evidence type="ECO:0000313" key="2">
    <source>
        <dbReference type="Proteomes" id="UP000694864"/>
    </source>
</evidence>
<sequence>MNFFTLVSLALPLTKENSQLHPSSARAELCDEHTARESRPPSPSRSTITERVVISSVLSRLGDLEKQLETLRMRKFEMPHEKEELLNAAVYRVDALEAELITTKKALHEALMRQDELLSYIDRQEEAKYRRKKFCW</sequence>
<dbReference type="RefSeq" id="XP_010497452.1">
    <property type="nucleotide sequence ID" value="XM_010499150.2"/>
</dbReference>
<dbReference type="Proteomes" id="UP000694864">
    <property type="component" value="Unplaced"/>
</dbReference>
<evidence type="ECO:0000256" key="1">
    <source>
        <dbReference type="SAM" id="MobiDB-lite"/>
    </source>
</evidence>
<dbReference type="PANTHER" id="PTHR45657">
    <property type="entry name" value="CRAL-TRIO DOMAIN-CONTAINING PROTEIN YKL091C-RELATED"/>
    <property type="match status" value="1"/>
</dbReference>
<dbReference type="GeneID" id="104774604"/>
<evidence type="ECO:0000313" key="3">
    <source>
        <dbReference type="RefSeq" id="XP_010497452.1"/>
    </source>
</evidence>
<reference evidence="3" key="2">
    <citation type="submission" date="2025-08" db="UniProtKB">
        <authorList>
            <consortium name="RefSeq"/>
        </authorList>
    </citation>
    <scope>IDENTIFICATION</scope>
    <source>
        <tissue evidence="3">Leaf</tissue>
    </source>
</reference>
<reference evidence="2" key="1">
    <citation type="journal article" date="2014" name="Nat. Commun.">
        <title>The emerging biofuel crop Camelina sativa retains a highly undifferentiated hexaploid genome structure.</title>
        <authorList>
            <person name="Kagale S."/>
            <person name="Koh C."/>
            <person name="Nixon J."/>
            <person name="Bollina V."/>
            <person name="Clarke W.E."/>
            <person name="Tuteja R."/>
            <person name="Spillane C."/>
            <person name="Robinson S.J."/>
            <person name="Links M.G."/>
            <person name="Clarke C."/>
            <person name="Higgins E.E."/>
            <person name="Huebert T."/>
            <person name="Sharpe A.G."/>
            <person name="Parkin I.A."/>
        </authorList>
    </citation>
    <scope>NUCLEOTIDE SEQUENCE [LARGE SCALE GENOMIC DNA]</scope>
    <source>
        <strain evidence="2">cv. DH55</strain>
    </source>
</reference>
<keyword evidence="2" id="KW-1185">Reference proteome</keyword>
<organism evidence="2 3">
    <name type="scientific">Camelina sativa</name>
    <name type="common">False flax</name>
    <name type="synonym">Myagrum sativum</name>
    <dbReference type="NCBI Taxonomy" id="90675"/>
    <lineage>
        <taxon>Eukaryota</taxon>
        <taxon>Viridiplantae</taxon>
        <taxon>Streptophyta</taxon>
        <taxon>Embryophyta</taxon>
        <taxon>Tracheophyta</taxon>
        <taxon>Spermatophyta</taxon>
        <taxon>Magnoliopsida</taxon>
        <taxon>eudicotyledons</taxon>
        <taxon>Gunneridae</taxon>
        <taxon>Pentapetalae</taxon>
        <taxon>rosids</taxon>
        <taxon>malvids</taxon>
        <taxon>Brassicales</taxon>
        <taxon>Brassicaceae</taxon>
        <taxon>Camelineae</taxon>
        <taxon>Camelina</taxon>
    </lineage>
</organism>
<feature type="compositionally biased region" description="Basic and acidic residues" evidence="1">
    <location>
        <begin position="28"/>
        <end position="39"/>
    </location>
</feature>
<feature type="region of interest" description="Disordered" evidence="1">
    <location>
        <begin position="20"/>
        <end position="47"/>
    </location>
</feature>
<gene>
    <name evidence="3" type="primary">LOC104774604</name>
</gene>
<accession>A0ABM0Y949</accession>
<dbReference type="PANTHER" id="PTHR45657:SF18">
    <property type="entry name" value="PHOSPHATIDYLINOSITOL_PHOSPHATIDYLCHOLINE TRANSFER PROTEIN SFH4"/>
    <property type="match status" value="1"/>
</dbReference>
<dbReference type="InterPro" id="IPR051026">
    <property type="entry name" value="PI/PC_transfer"/>
</dbReference>
<name>A0ABM0Y949_CAMSA</name>
<protein>
    <submittedName>
        <fullName evidence="3">Phosphatidylinositol/phosphatidylcholine transfer protein SFH4-like</fullName>
    </submittedName>
</protein>
<proteinExistence type="predicted"/>